<keyword evidence="1" id="KW-0812">Transmembrane</keyword>
<dbReference type="Gramene" id="KZN12141">
    <property type="protein sequence ID" value="KZN12141"/>
    <property type="gene ID" value="DCAR_004797"/>
</dbReference>
<evidence type="ECO:0000256" key="1">
    <source>
        <dbReference type="SAM" id="Phobius"/>
    </source>
</evidence>
<keyword evidence="1" id="KW-1133">Transmembrane helix</keyword>
<dbReference type="AlphaFoldDB" id="A0A166JGI9"/>
<evidence type="ECO:0000313" key="2">
    <source>
        <dbReference type="EMBL" id="KZN12141.1"/>
    </source>
</evidence>
<feature type="transmembrane region" description="Helical" evidence="1">
    <location>
        <begin position="42"/>
        <end position="68"/>
    </location>
</feature>
<sequence length="75" mass="8697">MARRAAAAVWFQVPVARLRSAGRRGLRLYQISGTWSNHEGSILSWCRILSFYGFLLCCFYSVHFICVYRCINVFT</sequence>
<organism evidence="2">
    <name type="scientific">Daucus carota subsp. sativus</name>
    <name type="common">Carrot</name>
    <dbReference type="NCBI Taxonomy" id="79200"/>
    <lineage>
        <taxon>Eukaryota</taxon>
        <taxon>Viridiplantae</taxon>
        <taxon>Streptophyta</taxon>
        <taxon>Embryophyta</taxon>
        <taxon>Tracheophyta</taxon>
        <taxon>Spermatophyta</taxon>
        <taxon>Magnoliopsida</taxon>
        <taxon>eudicotyledons</taxon>
        <taxon>Gunneridae</taxon>
        <taxon>Pentapetalae</taxon>
        <taxon>asterids</taxon>
        <taxon>campanulids</taxon>
        <taxon>Apiales</taxon>
        <taxon>Apiaceae</taxon>
        <taxon>Apioideae</taxon>
        <taxon>Scandiceae</taxon>
        <taxon>Daucinae</taxon>
        <taxon>Daucus</taxon>
        <taxon>Daucus sect. Daucus</taxon>
    </lineage>
</organism>
<gene>
    <name evidence="2" type="ORF">DCAR_004797</name>
</gene>
<dbReference type="EMBL" id="LNRQ01000001">
    <property type="protein sequence ID" value="KZN12141.1"/>
    <property type="molecule type" value="Genomic_DNA"/>
</dbReference>
<name>A0A166JGI9_DAUCS</name>
<comment type="caution">
    <text evidence="2">The sequence shown here is derived from an EMBL/GenBank/DDBJ whole genome shotgun (WGS) entry which is preliminary data.</text>
</comment>
<accession>A0A166JGI9</accession>
<protein>
    <submittedName>
        <fullName evidence="2">Uncharacterized protein</fullName>
    </submittedName>
</protein>
<proteinExistence type="predicted"/>
<reference evidence="2" key="1">
    <citation type="journal article" date="2016" name="Nat. Genet.">
        <title>A high-quality carrot genome assembly provides new insights into carotenoid accumulation and asterid genome evolution.</title>
        <authorList>
            <person name="Iorizzo M."/>
            <person name="Ellison S."/>
            <person name="Senalik D."/>
            <person name="Zeng P."/>
            <person name="Satapoomin P."/>
            <person name="Huang J."/>
            <person name="Bowman M."/>
            <person name="Iovene M."/>
            <person name="Sanseverino W."/>
            <person name="Cavagnaro P."/>
            <person name="Yildiz M."/>
            <person name="Macko-Podgorni A."/>
            <person name="Moranska E."/>
            <person name="Grzebelus E."/>
            <person name="Grzebelus D."/>
            <person name="Ashrafi H."/>
            <person name="Zheng Z."/>
            <person name="Cheng S."/>
            <person name="Spooner D."/>
            <person name="Van Deynze A."/>
            <person name="Simon P."/>
        </authorList>
    </citation>
    <scope>NUCLEOTIDE SEQUENCE [LARGE SCALE GENOMIC DNA]</scope>
    <source>
        <tissue evidence="2">Leaf</tissue>
    </source>
</reference>
<keyword evidence="1" id="KW-0472">Membrane</keyword>